<evidence type="ECO:0000313" key="2">
    <source>
        <dbReference type="EMBL" id="ROW01445.1"/>
    </source>
</evidence>
<dbReference type="InParanoid" id="A0A423WDY2"/>
<evidence type="ECO:0000256" key="1">
    <source>
        <dbReference type="SAM" id="MobiDB-lite"/>
    </source>
</evidence>
<keyword evidence="3" id="KW-1185">Reference proteome</keyword>
<dbReference type="Proteomes" id="UP000285146">
    <property type="component" value="Unassembled WGS sequence"/>
</dbReference>
<proteinExistence type="predicted"/>
<dbReference type="STRING" id="1230097.A0A423WDY2"/>
<accession>A0A423WDY2</accession>
<protein>
    <submittedName>
        <fullName evidence="2">Uncharacterized protein</fullName>
    </submittedName>
</protein>
<dbReference type="EMBL" id="LKEB01000054">
    <property type="protein sequence ID" value="ROW01445.1"/>
    <property type="molecule type" value="Genomic_DNA"/>
</dbReference>
<comment type="caution">
    <text evidence="2">The sequence shown here is derived from an EMBL/GenBank/DDBJ whole genome shotgun (WGS) entry which is preliminary data.</text>
</comment>
<gene>
    <name evidence="2" type="ORF">VPNG_07563</name>
</gene>
<reference evidence="2 3" key="1">
    <citation type="submission" date="2015-09" db="EMBL/GenBank/DDBJ databases">
        <title>Host preference determinants of Valsa canker pathogens revealed by comparative genomics.</title>
        <authorList>
            <person name="Yin Z."/>
            <person name="Huang L."/>
        </authorList>
    </citation>
    <scope>NUCLEOTIDE SEQUENCE [LARGE SCALE GENOMIC DNA]</scope>
    <source>
        <strain evidence="2 3">SXYLt</strain>
    </source>
</reference>
<feature type="compositionally biased region" description="Basic and acidic residues" evidence="1">
    <location>
        <begin position="70"/>
        <end position="84"/>
    </location>
</feature>
<name>A0A423WDY2_9PEZI</name>
<evidence type="ECO:0000313" key="3">
    <source>
        <dbReference type="Proteomes" id="UP000285146"/>
    </source>
</evidence>
<organism evidence="2 3">
    <name type="scientific">Cytospora leucostoma</name>
    <dbReference type="NCBI Taxonomy" id="1230097"/>
    <lineage>
        <taxon>Eukaryota</taxon>
        <taxon>Fungi</taxon>
        <taxon>Dikarya</taxon>
        <taxon>Ascomycota</taxon>
        <taxon>Pezizomycotina</taxon>
        <taxon>Sordariomycetes</taxon>
        <taxon>Sordariomycetidae</taxon>
        <taxon>Diaporthales</taxon>
        <taxon>Cytosporaceae</taxon>
        <taxon>Cytospora</taxon>
    </lineage>
</organism>
<feature type="region of interest" description="Disordered" evidence="1">
    <location>
        <begin position="70"/>
        <end position="89"/>
    </location>
</feature>
<dbReference type="AlphaFoldDB" id="A0A423WDY2"/>
<sequence>MTRKCFLQLAYEHAECAAPCGERFINPLQSIKVQVPCQECSAKFTDRVHRIAAIKQQIDSVKKKLKIDVDGSGKLDADPGKSENETLSPVPLVRLGKLAAETT</sequence>
<dbReference type="OrthoDB" id="5183674at2759"/>